<evidence type="ECO:0000313" key="2">
    <source>
        <dbReference type="EMBL" id="GAA0764707.1"/>
    </source>
</evidence>
<dbReference type="PANTHER" id="PTHR12463">
    <property type="entry name" value="OXYGENASE-RELATED"/>
    <property type="match status" value="1"/>
</dbReference>
<reference evidence="2 3" key="1">
    <citation type="journal article" date="2019" name="Int. J. Syst. Evol. Microbiol.">
        <title>The Global Catalogue of Microorganisms (GCM) 10K type strain sequencing project: providing services to taxonomists for standard genome sequencing and annotation.</title>
        <authorList>
            <consortium name="The Broad Institute Genomics Platform"/>
            <consortium name="The Broad Institute Genome Sequencing Center for Infectious Disease"/>
            <person name="Wu L."/>
            <person name="Ma J."/>
        </authorList>
    </citation>
    <scope>NUCLEOTIDE SEQUENCE [LARGE SCALE GENOMIC DNA]</scope>
    <source>
        <strain evidence="2 3">JCM 15503</strain>
    </source>
</reference>
<name>A0ABN1KEQ5_9BURK</name>
<evidence type="ECO:0000259" key="1">
    <source>
        <dbReference type="PROSITE" id="PS51471"/>
    </source>
</evidence>
<dbReference type="Gene3D" id="2.60.120.590">
    <property type="entry name" value="Alpha-ketoglutarate-dependent dioxygenase AlkB-like"/>
    <property type="match status" value="1"/>
</dbReference>
<comment type="caution">
    <text evidence="2">The sequence shown here is derived from an EMBL/GenBank/DDBJ whole genome shotgun (WGS) entry which is preliminary data.</text>
</comment>
<dbReference type="InterPro" id="IPR005123">
    <property type="entry name" value="Oxoglu/Fe-dep_dioxygenase_dom"/>
</dbReference>
<dbReference type="InterPro" id="IPR037151">
    <property type="entry name" value="AlkB-like_sf"/>
</dbReference>
<dbReference type="Pfam" id="PF13532">
    <property type="entry name" value="2OG-FeII_Oxy_2"/>
    <property type="match status" value="1"/>
</dbReference>
<keyword evidence="3" id="KW-1185">Reference proteome</keyword>
<feature type="domain" description="Fe2OG dioxygenase" evidence="1">
    <location>
        <begin position="100"/>
        <end position="194"/>
    </location>
</feature>
<dbReference type="PANTHER" id="PTHR12463:SF1">
    <property type="entry name" value="2-OXOGLUTARATE AND FE-DEPENDENT OXYGENASE FAMILY PROTEIN"/>
    <property type="match status" value="1"/>
</dbReference>
<dbReference type="RefSeq" id="WP_141288749.1">
    <property type="nucleotide sequence ID" value="NZ_BAAAEW010000042.1"/>
</dbReference>
<dbReference type="PROSITE" id="PS51471">
    <property type="entry name" value="FE2OG_OXY"/>
    <property type="match status" value="1"/>
</dbReference>
<sequence>MHQPSLFEPAEMLPSRLPPGLSYQPEFLTEAEEAGLIELIRSLPLAAAKYKQYTARRRVVSYGGSYDYDANRLLPAAPLVDELKPLRERVAAWAGVAPEDLVHALVAEYAPGTPLGWHRDVPNFEHVFGVSLGSEAMLRFRPYPPETARREDVLRVPVAPRSIYAMRGPSRWDWQHSVPPVAALRWSVTFRTRRDYHQGREQTNGVSKQMGSESIYPTDESTMVTTISR</sequence>
<evidence type="ECO:0000313" key="3">
    <source>
        <dbReference type="Proteomes" id="UP001500279"/>
    </source>
</evidence>
<dbReference type="EMBL" id="BAAAEW010000042">
    <property type="protein sequence ID" value="GAA0764707.1"/>
    <property type="molecule type" value="Genomic_DNA"/>
</dbReference>
<organism evidence="2 3">
    <name type="scientific">Ideonella azotifigens</name>
    <dbReference type="NCBI Taxonomy" id="513160"/>
    <lineage>
        <taxon>Bacteria</taxon>
        <taxon>Pseudomonadati</taxon>
        <taxon>Pseudomonadota</taxon>
        <taxon>Betaproteobacteria</taxon>
        <taxon>Burkholderiales</taxon>
        <taxon>Sphaerotilaceae</taxon>
        <taxon>Ideonella</taxon>
    </lineage>
</organism>
<keyword evidence="2" id="KW-0560">Oxidoreductase</keyword>
<dbReference type="SUPFAM" id="SSF51197">
    <property type="entry name" value="Clavaminate synthase-like"/>
    <property type="match status" value="1"/>
</dbReference>
<accession>A0ABN1KEQ5</accession>
<protein>
    <submittedName>
        <fullName evidence="2">Alpha-ketoglutarate-dependent dioxygenase AlkB</fullName>
    </submittedName>
</protein>
<dbReference type="Proteomes" id="UP001500279">
    <property type="component" value="Unassembled WGS sequence"/>
</dbReference>
<gene>
    <name evidence="2" type="ORF">GCM10009107_51160</name>
</gene>
<dbReference type="InterPro" id="IPR032857">
    <property type="entry name" value="ALKBH4"/>
</dbReference>
<keyword evidence="2" id="KW-0223">Dioxygenase</keyword>
<dbReference type="InterPro" id="IPR027450">
    <property type="entry name" value="AlkB-like"/>
</dbReference>
<proteinExistence type="predicted"/>
<dbReference type="GO" id="GO:0051213">
    <property type="term" value="F:dioxygenase activity"/>
    <property type="evidence" value="ECO:0007669"/>
    <property type="project" value="UniProtKB-KW"/>
</dbReference>